<gene>
    <name evidence="2" type="ORF">PENTCL1PPCAC_20742</name>
</gene>
<dbReference type="Proteomes" id="UP001432027">
    <property type="component" value="Unassembled WGS sequence"/>
</dbReference>
<evidence type="ECO:0008006" key="4">
    <source>
        <dbReference type="Google" id="ProtNLM"/>
    </source>
</evidence>
<feature type="non-terminal residue" evidence="2">
    <location>
        <position position="1"/>
    </location>
</feature>
<reference evidence="2" key="1">
    <citation type="submission" date="2023-10" db="EMBL/GenBank/DDBJ databases">
        <title>Genome assembly of Pristionchus species.</title>
        <authorList>
            <person name="Yoshida K."/>
            <person name="Sommer R.J."/>
        </authorList>
    </citation>
    <scope>NUCLEOTIDE SEQUENCE</scope>
    <source>
        <strain evidence="2">RS0144</strain>
    </source>
</reference>
<organism evidence="2 3">
    <name type="scientific">Pristionchus entomophagus</name>
    <dbReference type="NCBI Taxonomy" id="358040"/>
    <lineage>
        <taxon>Eukaryota</taxon>
        <taxon>Metazoa</taxon>
        <taxon>Ecdysozoa</taxon>
        <taxon>Nematoda</taxon>
        <taxon>Chromadorea</taxon>
        <taxon>Rhabditida</taxon>
        <taxon>Rhabditina</taxon>
        <taxon>Diplogasteromorpha</taxon>
        <taxon>Diplogasteroidea</taxon>
        <taxon>Neodiplogasteridae</taxon>
        <taxon>Pristionchus</taxon>
    </lineage>
</organism>
<keyword evidence="1" id="KW-1133">Transmembrane helix</keyword>
<evidence type="ECO:0000313" key="3">
    <source>
        <dbReference type="Proteomes" id="UP001432027"/>
    </source>
</evidence>
<dbReference type="AlphaFoldDB" id="A0AAV5TWU9"/>
<sequence>LLDDGIAHQFQLLLLLLEVVLLCILEGFQLEKILQRVIVDRLSVLSRDLVLDVLSIQTLLRDERVLFKGVSSRHSKFSNHNGDLEVVFLIGGGHMELQCRCRK</sequence>
<comment type="caution">
    <text evidence="2">The sequence shown here is derived from an EMBL/GenBank/DDBJ whole genome shotgun (WGS) entry which is preliminary data.</text>
</comment>
<feature type="transmembrane region" description="Helical" evidence="1">
    <location>
        <begin position="6"/>
        <end position="28"/>
    </location>
</feature>
<evidence type="ECO:0000256" key="1">
    <source>
        <dbReference type="SAM" id="Phobius"/>
    </source>
</evidence>
<dbReference type="EMBL" id="BTSX01000005">
    <property type="protein sequence ID" value="GMS98567.1"/>
    <property type="molecule type" value="Genomic_DNA"/>
</dbReference>
<keyword evidence="3" id="KW-1185">Reference proteome</keyword>
<evidence type="ECO:0000313" key="2">
    <source>
        <dbReference type="EMBL" id="GMS98567.1"/>
    </source>
</evidence>
<name>A0AAV5TWU9_9BILA</name>
<keyword evidence="1" id="KW-0472">Membrane</keyword>
<accession>A0AAV5TWU9</accession>
<keyword evidence="1" id="KW-0812">Transmembrane</keyword>
<protein>
    <recommendedName>
        <fullName evidence="4">Secreted protein</fullName>
    </recommendedName>
</protein>
<proteinExistence type="predicted"/>